<accession>A0ABP1RRA8</accession>
<name>A0ABP1RRA8_9HEXA</name>
<dbReference type="SUPFAM" id="SSF57625">
    <property type="entry name" value="Invertebrate chitin-binding proteins"/>
    <property type="match status" value="1"/>
</dbReference>
<evidence type="ECO:0000313" key="8">
    <source>
        <dbReference type="Proteomes" id="UP001642540"/>
    </source>
</evidence>
<dbReference type="Gene3D" id="3.10.50.10">
    <property type="match status" value="1"/>
</dbReference>
<comment type="caution">
    <text evidence="7">The sequence shown here is derived from an EMBL/GenBank/DDBJ whole genome shotgun (WGS) entry which is preliminary data.</text>
</comment>
<evidence type="ECO:0000256" key="1">
    <source>
        <dbReference type="ARBA" id="ARBA00009121"/>
    </source>
</evidence>
<dbReference type="InterPro" id="IPR050314">
    <property type="entry name" value="Glycosyl_Hydrlase_18"/>
</dbReference>
<feature type="compositionally biased region" description="Low complexity" evidence="3">
    <location>
        <begin position="497"/>
        <end position="508"/>
    </location>
</feature>
<dbReference type="PANTHER" id="PTHR11177">
    <property type="entry name" value="CHITINASE"/>
    <property type="match status" value="1"/>
</dbReference>
<dbReference type="Gene3D" id="2.170.140.10">
    <property type="entry name" value="Chitin binding domain"/>
    <property type="match status" value="1"/>
</dbReference>
<keyword evidence="8" id="KW-1185">Reference proteome</keyword>
<feature type="compositionally biased region" description="Low complexity" evidence="3">
    <location>
        <begin position="456"/>
        <end position="475"/>
    </location>
</feature>
<dbReference type="PROSITE" id="PS50940">
    <property type="entry name" value="CHIT_BIND_II"/>
    <property type="match status" value="1"/>
</dbReference>
<dbReference type="InterPro" id="IPR029070">
    <property type="entry name" value="Chitinase_insertion_sf"/>
</dbReference>
<proteinExistence type="inferred from homology"/>
<feature type="compositionally biased region" description="Polar residues" evidence="3">
    <location>
        <begin position="476"/>
        <end position="496"/>
    </location>
</feature>
<dbReference type="EMBL" id="CAXLJM020000101">
    <property type="protein sequence ID" value="CAL8133687.1"/>
    <property type="molecule type" value="Genomic_DNA"/>
</dbReference>
<dbReference type="SMART" id="SM00636">
    <property type="entry name" value="Glyco_18"/>
    <property type="match status" value="1"/>
</dbReference>
<gene>
    <name evidence="7" type="ORF">ODALV1_LOCUS25178</name>
</gene>
<evidence type="ECO:0000256" key="2">
    <source>
        <dbReference type="ARBA" id="ARBA00022669"/>
    </source>
</evidence>
<comment type="similarity">
    <text evidence="1">Belongs to the glycosyl hydrolase 18 family. Chitinase class II subfamily.</text>
</comment>
<dbReference type="InterPro" id="IPR036508">
    <property type="entry name" value="Chitin-bd_dom_sf"/>
</dbReference>
<dbReference type="InterPro" id="IPR001223">
    <property type="entry name" value="Glyco_hydro18_cat"/>
</dbReference>
<evidence type="ECO:0000256" key="4">
    <source>
        <dbReference type="SAM" id="SignalP"/>
    </source>
</evidence>
<sequence>MHWLSNSKTSLLLHGSLAVLLAFVSVTFGQHAEDPHTPGQAGKPARVVCYYSNWAIYRPGVGNYSVDDIPYSKCTHLIYSFIGVSNVTWEILVLDPELDVEKDNFEKFVALRQKNPGLSMGVAVGGWGEGGKKYSQMASDPVRRCSFINSVTEFMAKYKFDAFDLDWEYPGAADRGGTFGDKKTFLEFVRELRYAFDSYNPKWEITMAVPVANFRLMEGYFVTELCQIMNAVHLMAYDLRGNWVGFADTHTPLYKRDHDQWAYEKLNVHDGAELWVNEGCSKDKLIVGTAFYGRTFKLSDPNLNKLGDYIDKQANGGDPGEYTEARGFISYYEICLRLKDKRWVRKYDEAGKVPYTHFEKNWIGYEDQESLKIKMDWLKEQGYAGAMNWAIDMDDFRGLCGPKDVLIDVLKNAMSKYVVPKAPPIKPVAEWKRAPAPGPPSSCLKLGSVPITTVAPATTTTTSGSSSSSPPADTTLMSSTGNDESTVPSSSSTMRVTTANPGTGNGPTDCSNMSTDYIEHPSDCRKYYWCVSGEAREQTCPPGTEWNHPAKVCDWPTQSKCQGQFYYFSNLVSPLRK</sequence>
<dbReference type="Proteomes" id="UP001642540">
    <property type="component" value="Unassembled WGS sequence"/>
</dbReference>
<organism evidence="7 8">
    <name type="scientific">Orchesella dallaii</name>
    <dbReference type="NCBI Taxonomy" id="48710"/>
    <lineage>
        <taxon>Eukaryota</taxon>
        <taxon>Metazoa</taxon>
        <taxon>Ecdysozoa</taxon>
        <taxon>Arthropoda</taxon>
        <taxon>Hexapoda</taxon>
        <taxon>Collembola</taxon>
        <taxon>Entomobryomorpha</taxon>
        <taxon>Entomobryoidea</taxon>
        <taxon>Orchesellidae</taxon>
        <taxon>Orchesellinae</taxon>
        <taxon>Orchesella</taxon>
    </lineage>
</organism>
<dbReference type="InterPro" id="IPR011583">
    <property type="entry name" value="Chitinase_II/V-like_cat"/>
</dbReference>
<evidence type="ECO:0000259" key="5">
    <source>
        <dbReference type="PROSITE" id="PS50940"/>
    </source>
</evidence>
<dbReference type="InterPro" id="IPR002557">
    <property type="entry name" value="Chitin-bd_dom"/>
</dbReference>
<dbReference type="SMART" id="SM00494">
    <property type="entry name" value="ChtBD2"/>
    <property type="match status" value="1"/>
</dbReference>
<dbReference type="PROSITE" id="PS51910">
    <property type="entry name" value="GH18_2"/>
    <property type="match status" value="1"/>
</dbReference>
<keyword evidence="4" id="KW-0732">Signal</keyword>
<dbReference type="PANTHER" id="PTHR11177:SF144">
    <property type="entry name" value="CHITINASE 5"/>
    <property type="match status" value="1"/>
</dbReference>
<feature type="region of interest" description="Disordered" evidence="3">
    <location>
        <begin position="456"/>
        <end position="510"/>
    </location>
</feature>
<dbReference type="Pfam" id="PF00704">
    <property type="entry name" value="Glyco_hydro_18"/>
    <property type="match status" value="1"/>
</dbReference>
<dbReference type="SUPFAM" id="SSF54556">
    <property type="entry name" value="Chitinase insertion domain"/>
    <property type="match status" value="1"/>
</dbReference>
<feature type="domain" description="Chitin-binding type-2" evidence="5">
    <location>
        <begin position="507"/>
        <end position="563"/>
    </location>
</feature>
<feature type="signal peptide" evidence="4">
    <location>
        <begin position="1"/>
        <end position="29"/>
    </location>
</feature>
<dbReference type="InterPro" id="IPR017853">
    <property type="entry name" value="GH"/>
</dbReference>
<feature type="domain" description="GH18" evidence="6">
    <location>
        <begin position="45"/>
        <end position="417"/>
    </location>
</feature>
<evidence type="ECO:0000259" key="6">
    <source>
        <dbReference type="PROSITE" id="PS51910"/>
    </source>
</evidence>
<dbReference type="Gene3D" id="3.20.20.80">
    <property type="entry name" value="Glycosidases"/>
    <property type="match status" value="1"/>
</dbReference>
<protein>
    <recommendedName>
        <fullName evidence="9">Endochitinase</fullName>
    </recommendedName>
</protein>
<evidence type="ECO:0000256" key="3">
    <source>
        <dbReference type="SAM" id="MobiDB-lite"/>
    </source>
</evidence>
<feature type="chain" id="PRO_5046774585" description="Endochitinase" evidence="4">
    <location>
        <begin position="30"/>
        <end position="577"/>
    </location>
</feature>
<reference evidence="7 8" key="1">
    <citation type="submission" date="2024-08" db="EMBL/GenBank/DDBJ databases">
        <authorList>
            <person name="Cucini C."/>
            <person name="Frati F."/>
        </authorList>
    </citation>
    <scope>NUCLEOTIDE SEQUENCE [LARGE SCALE GENOMIC DNA]</scope>
</reference>
<evidence type="ECO:0000313" key="7">
    <source>
        <dbReference type="EMBL" id="CAL8133687.1"/>
    </source>
</evidence>
<keyword evidence="2" id="KW-0147">Chitin-binding</keyword>
<evidence type="ECO:0008006" key="9">
    <source>
        <dbReference type="Google" id="ProtNLM"/>
    </source>
</evidence>
<dbReference type="SUPFAM" id="SSF51445">
    <property type="entry name" value="(Trans)glycosidases"/>
    <property type="match status" value="1"/>
</dbReference>
<dbReference type="Pfam" id="PF01607">
    <property type="entry name" value="CBM_14"/>
    <property type="match status" value="1"/>
</dbReference>